<sequence>LDLTYLCDQISRNTKETMAMRWTCLHDKNKKRQVKKDNEINRSCAKDKKENPNDKRM</sequence>
<gene>
    <name evidence="2" type="primary">ORF68302</name>
</gene>
<protein>
    <submittedName>
        <fullName evidence="2">Uncharacterized protein</fullName>
    </submittedName>
</protein>
<reference evidence="2" key="1">
    <citation type="submission" date="2014-12" db="EMBL/GenBank/DDBJ databases">
        <title>Insight into the proteome of Arion vulgaris.</title>
        <authorList>
            <person name="Aradska J."/>
            <person name="Bulat T."/>
            <person name="Smidak R."/>
            <person name="Sarate P."/>
            <person name="Gangsoo J."/>
            <person name="Sialana F."/>
            <person name="Bilban M."/>
            <person name="Lubec G."/>
        </authorList>
    </citation>
    <scope>NUCLEOTIDE SEQUENCE</scope>
    <source>
        <tissue evidence="2">Skin</tissue>
    </source>
</reference>
<dbReference type="EMBL" id="HACG01022065">
    <property type="protein sequence ID" value="CEK68930.1"/>
    <property type="molecule type" value="Transcribed_RNA"/>
</dbReference>
<dbReference type="AlphaFoldDB" id="A0A0B6ZMM3"/>
<proteinExistence type="predicted"/>
<feature type="region of interest" description="Disordered" evidence="1">
    <location>
        <begin position="30"/>
        <end position="57"/>
    </location>
</feature>
<feature type="non-terminal residue" evidence="2">
    <location>
        <position position="1"/>
    </location>
</feature>
<organism evidence="2">
    <name type="scientific">Arion vulgaris</name>
    <dbReference type="NCBI Taxonomy" id="1028688"/>
    <lineage>
        <taxon>Eukaryota</taxon>
        <taxon>Metazoa</taxon>
        <taxon>Spiralia</taxon>
        <taxon>Lophotrochozoa</taxon>
        <taxon>Mollusca</taxon>
        <taxon>Gastropoda</taxon>
        <taxon>Heterobranchia</taxon>
        <taxon>Euthyneura</taxon>
        <taxon>Panpulmonata</taxon>
        <taxon>Eupulmonata</taxon>
        <taxon>Stylommatophora</taxon>
        <taxon>Helicina</taxon>
        <taxon>Arionoidea</taxon>
        <taxon>Arionidae</taxon>
        <taxon>Arion</taxon>
    </lineage>
</organism>
<name>A0A0B6ZMM3_9EUPU</name>
<evidence type="ECO:0000256" key="1">
    <source>
        <dbReference type="SAM" id="MobiDB-lite"/>
    </source>
</evidence>
<feature type="compositionally biased region" description="Basic and acidic residues" evidence="1">
    <location>
        <begin position="35"/>
        <end position="57"/>
    </location>
</feature>
<evidence type="ECO:0000313" key="2">
    <source>
        <dbReference type="EMBL" id="CEK68930.1"/>
    </source>
</evidence>
<accession>A0A0B6ZMM3</accession>